<sequence length="199" mass="22664">MLSLPREAPKVNSLESHFNSAVVKDVELFFADLCKGICLLPFGQWTPIAHKSLCTQWSGACSAFTKFQLAASVVSSLTLFPFIMLRDVSFSALLNMHISTTPLSYWFTFSNFLFQVFQFPCPERCQSISLLYQHPCRGANCRQNGAIQLASFLRKFSNHSFNFLTQVCRNIPSSRYSTQRVWGRVCDYAPHKRSCPRLI</sequence>
<gene>
    <name evidence="2" type="ORF">TCIL3000_0_27980</name>
    <name evidence="1" type="ORF">TCIL3000_8_6860</name>
</gene>
<accession>F9W3Y0</accession>
<evidence type="ECO:0000313" key="2">
    <source>
        <dbReference type="EMBL" id="CCD11858.1"/>
    </source>
</evidence>
<dbReference type="VEuPathDB" id="TriTrypDB:TcIL3000_0_27980"/>
<reference evidence="3" key="1">
    <citation type="submission" date="2011-07" db="EMBL/GenBank/DDBJ databases">
        <title>Divergent evolution of antigenic variation in African trypanosomes.</title>
        <authorList>
            <person name="Jackson A.P."/>
            <person name="Berry A."/>
            <person name="Allison H.C."/>
            <person name="Burton P."/>
            <person name="Anderson J."/>
            <person name="Aslett M."/>
            <person name="Brown R."/>
            <person name="Corton N."/>
            <person name="Harris D."/>
            <person name="Hauser H."/>
            <person name="Gamble J."/>
            <person name="Gilderthorp R."/>
            <person name="McQuillan J."/>
            <person name="Quail M.A."/>
            <person name="Sanders M."/>
            <person name="Van Tonder A."/>
            <person name="Ginger M.L."/>
            <person name="Donelson J.E."/>
            <person name="Field M.C."/>
            <person name="Barry J.D."/>
            <person name="Berriman M."/>
            <person name="Hertz-Fowler C."/>
        </authorList>
    </citation>
    <scope>NUCLEOTIDE SEQUENCE [LARGE SCALE GENOMIC DNA]</scope>
    <source>
        <strain evidence="3">IL3000</strain>
    </source>
</reference>
<reference evidence="2 3" key="2">
    <citation type="journal article" date="2012" name="Proc. Natl. Acad. Sci. U.S.A.">
        <title>Antigenic diversity is generated by distinct evolutionary mechanisms in African trypanosome species.</title>
        <authorList>
            <person name="Jackson A.P."/>
            <person name="Berry A."/>
            <person name="Aslett M."/>
            <person name="Allison H.C."/>
            <person name="Burton P."/>
            <person name="Vavrova-Anderson J."/>
            <person name="Brown R."/>
            <person name="Browne H."/>
            <person name="Corton N."/>
            <person name="Hauser H."/>
            <person name="Gamble J."/>
            <person name="Gilderthorp R."/>
            <person name="Marcello L."/>
            <person name="McQuillan J."/>
            <person name="Otto T.D."/>
            <person name="Quail M.A."/>
            <person name="Sanders M.J."/>
            <person name="van Tonder A."/>
            <person name="Ginger M.L."/>
            <person name="Field M.C."/>
            <person name="Barry J.D."/>
            <person name="Hertz-Fowler C."/>
            <person name="Berriman M."/>
        </authorList>
    </citation>
    <scope>NUCLEOTIDE SEQUENCE [LARGE SCALE GENOMIC DNA]</scope>
    <source>
        <strain evidence="2 3">IL3000</strain>
    </source>
</reference>
<dbReference type="VEuPathDB" id="TriTrypDB:TcIL3000_8_6860"/>
<evidence type="ECO:0000313" key="1">
    <source>
        <dbReference type="EMBL" id="CCC92459.1"/>
    </source>
</evidence>
<dbReference type="EMBL" id="HE575321">
    <property type="protein sequence ID" value="CCC92459.1"/>
    <property type="molecule type" value="Genomic_DNA"/>
</dbReference>
<organism evidence="2 3">
    <name type="scientific">Trypanosoma congolense (strain IL3000)</name>
    <dbReference type="NCBI Taxonomy" id="1068625"/>
    <lineage>
        <taxon>Eukaryota</taxon>
        <taxon>Discoba</taxon>
        <taxon>Euglenozoa</taxon>
        <taxon>Kinetoplastea</taxon>
        <taxon>Metakinetoplastina</taxon>
        <taxon>Trypanosomatida</taxon>
        <taxon>Trypanosomatidae</taxon>
        <taxon>Trypanosoma</taxon>
        <taxon>Nannomonas</taxon>
    </lineage>
</organism>
<dbReference type="EMBL" id="CAEQ01000492">
    <property type="protein sequence ID" value="CCD11858.1"/>
    <property type="molecule type" value="Genomic_DNA"/>
</dbReference>
<proteinExistence type="predicted"/>
<name>F9W3Y0_TRYCI</name>
<protein>
    <submittedName>
        <fullName evidence="2">Uncharacterized protein</fullName>
    </submittedName>
</protein>
<keyword evidence="3" id="KW-1185">Reference proteome</keyword>
<dbReference type="Proteomes" id="UP000000702">
    <property type="component" value="Unassembled WGS sequence"/>
</dbReference>
<evidence type="ECO:0000313" key="3">
    <source>
        <dbReference type="Proteomes" id="UP000000702"/>
    </source>
</evidence>
<dbReference type="AlphaFoldDB" id="F9W3Y0"/>